<evidence type="ECO:0000313" key="6">
    <source>
        <dbReference type="Proteomes" id="UP000332933"/>
    </source>
</evidence>
<dbReference type="SMART" id="SM00184">
    <property type="entry name" value="RING"/>
    <property type="match status" value="1"/>
</dbReference>
<evidence type="ECO:0000259" key="3">
    <source>
        <dbReference type="PROSITE" id="PS50089"/>
    </source>
</evidence>
<sequence length="279" mass="30880">MVPFNHLTELLSSHFRTSDSHTEMESSSMPTAVPAASTLPTSKGVHVSVNVQYKPLPNATVGSVMHVFETPYWANFMIQYIVPYLKSYKPTSQHILEKLAEWKVASPCVDEYGCAICMSDMDAADSVGLPCGHVFHSDCVRQWLTRRNTCPNCRHEFQKELAGRFVVSTIKTSLQVDQGDVHSPGVRDTPVGGHTMHAVVNMTLFQVHDEANYGCDLFVELQQASTKDDNVPPPTPSSPTPSASSTQSTSSRSKTSRKRSDRPSKMEAARILKRLRTDP</sequence>
<evidence type="ECO:0000313" key="4">
    <source>
        <dbReference type="EMBL" id="KAF0684037.1"/>
    </source>
</evidence>
<dbReference type="Gene3D" id="3.30.40.10">
    <property type="entry name" value="Zinc/RING finger domain, C3HC4 (zinc finger)"/>
    <property type="match status" value="1"/>
</dbReference>
<dbReference type="CDD" id="cd16454">
    <property type="entry name" value="RING-H2_PA-TM-RING"/>
    <property type="match status" value="1"/>
</dbReference>
<dbReference type="OrthoDB" id="8062037at2759"/>
<feature type="domain" description="RING-type" evidence="3">
    <location>
        <begin position="114"/>
        <end position="154"/>
    </location>
</feature>
<dbReference type="InterPro" id="IPR051826">
    <property type="entry name" value="E3_ubiquitin-ligase_domain"/>
</dbReference>
<accession>A0A485LP65</accession>
<dbReference type="GO" id="GO:0008270">
    <property type="term" value="F:zinc ion binding"/>
    <property type="evidence" value="ECO:0007669"/>
    <property type="project" value="UniProtKB-KW"/>
</dbReference>
<gene>
    <name evidence="5" type="primary">Aste57867_23958</name>
    <name evidence="4" type="ORF">As57867_023885</name>
    <name evidence="5" type="ORF">ASTE57867_23958</name>
</gene>
<keyword evidence="1" id="KW-0479">Metal-binding</keyword>
<name>A0A485LP65_9STRA</name>
<evidence type="ECO:0000256" key="2">
    <source>
        <dbReference type="SAM" id="MobiDB-lite"/>
    </source>
</evidence>
<protein>
    <submittedName>
        <fullName evidence="5">Aste57867_23958 protein</fullName>
    </submittedName>
</protein>
<keyword evidence="1" id="KW-0863">Zinc-finger</keyword>
<feature type="region of interest" description="Disordered" evidence="2">
    <location>
        <begin position="225"/>
        <end position="279"/>
    </location>
</feature>
<dbReference type="PANTHER" id="PTHR22765">
    <property type="entry name" value="RING FINGER AND PROTEASE ASSOCIATED DOMAIN-CONTAINING"/>
    <property type="match status" value="1"/>
</dbReference>
<feature type="compositionally biased region" description="Basic and acidic residues" evidence="2">
    <location>
        <begin position="261"/>
        <end position="279"/>
    </location>
</feature>
<dbReference type="GO" id="GO:0006511">
    <property type="term" value="P:ubiquitin-dependent protein catabolic process"/>
    <property type="evidence" value="ECO:0007669"/>
    <property type="project" value="TreeGrafter"/>
</dbReference>
<dbReference type="PROSITE" id="PS50089">
    <property type="entry name" value="ZF_RING_2"/>
    <property type="match status" value="1"/>
</dbReference>
<keyword evidence="6" id="KW-1185">Reference proteome</keyword>
<dbReference type="Proteomes" id="UP000332933">
    <property type="component" value="Unassembled WGS sequence"/>
</dbReference>
<dbReference type="Pfam" id="PF13639">
    <property type="entry name" value="zf-RING_2"/>
    <property type="match status" value="1"/>
</dbReference>
<dbReference type="InterPro" id="IPR001841">
    <property type="entry name" value="Znf_RING"/>
</dbReference>
<feature type="region of interest" description="Disordered" evidence="2">
    <location>
        <begin position="16"/>
        <end position="35"/>
    </location>
</feature>
<evidence type="ECO:0000256" key="1">
    <source>
        <dbReference type="PROSITE-ProRule" id="PRU00175"/>
    </source>
</evidence>
<dbReference type="EMBL" id="VJMH01007328">
    <property type="protein sequence ID" value="KAF0684037.1"/>
    <property type="molecule type" value="Genomic_DNA"/>
</dbReference>
<dbReference type="AlphaFoldDB" id="A0A485LP65"/>
<reference evidence="5 6" key="1">
    <citation type="submission" date="2019-03" db="EMBL/GenBank/DDBJ databases">
        <authorList>
            <person name="Gaulin E."/>
            <person name="Dumas B."/>
        </authorList>
    </citation>
    <scope>NUCLEOTIDE SEQUENCE [LARGE SCALE GENOMIC DNA]</scope>
    <source>
        <strain evidence="5">CBS 568.67</strain>
    </source>
</reference>
<dbReference type="EMBL" id="CAADRA010007354">
    <property type="protein sequence ID" value="VFU00601.1"/>
    <property type="molecule type" value="Genomic_DNA"/>
</dbReference>
<evidence type="ECO:0000313" key="5">
    <source>
        <dbReference type="EMBL" id="VFU00601.1"/>
    </source>
</evidence>
<feature type="compositionally biased region" description="Low complexity" evidence="2">
    <location>
        <begin position="240"/>
        <end position="253"/>
    </location>
</feature>
<dbReference type="InterPro" id="IPR013083">
    <property type="entry name" value="Znf_RING/FYVE/PHD"/>
</dbReference>
<dbReference type="SUPFAM" id="SSF57850">
    <property type="entry name" value="RING/U-box"/>
    <property type="match status" value="1"/>
</dbReference>
<organism evidence="5 6">
    <name type="scientific">Aphanomyces stellatus</name>
    <dbReference type="NCBI Taxonomy" id="120398"/>
    <lineage>
        <taxon>Eukaryota</taxon>
        <taxon>Sar</taxon>
        <taxon>Stramenopiles</taxon>
        <taxon>Oomycota</taxon>
        <taxon>Saprolegniomycetes</taxon>
        <taxon>Saprolegniales</taxon>
        <taxon>Verrucalvaceae</taxon>
        <taxon>Aphanomyces</taxon>
    </lineage>
</organism>
<reference evidence="4" key="2">
    <citation type="submission" date="2019-06" db="EMBL/GenBank/DDBJ databases">
        <title>Genomics analysis of Aphanomyces spp. identifies a new class of oomycete effector associated with host adaptation.</title>
        <authorList>
            <person name="Gaulin E."/>
        </authorList>
    </citation>
    <scope>NUCLEOTIDE SEQUENCE</scope>
    <source>
        <strain evidence="4">CBS 578.67</strain>
    </source>
</reference>
<dbReference type="SMART" id="SM01197">
    <property type="entry name" value="FANCL_C"/>
    <property type="match status" value="1"/>
</dbReference>
<dbReference type="GO" id="GO:0061630">
    <property type="term" value="F:ubiquitin protein ligase activity"/>
    <property type="evidence" value="ECO:0007669"/>
    <property type="project" value="TreeGrafter"/>
</dbReference>
<proteinExistence type="predicted"/>
<keyword evidence="1" id="KW-0862">Zinc</keyword>